<sequence>MTSHAYLPYPGYRLRLGLLFTLLIGCWLFGSAGSRAQSVPDGAARITIKTDLSDSLLFERVVTLLQADGYSGNFRTEKAKIVTDSRPIDAGSWTARIVAVLENGTVQLLTEGSDKTANPPVTNERLTYKGKPEGPAKAGFARLDAFAHHLAKSILGSTLTYQVLP</sequence>
<reference evidence="1 2" key="1">
    <citation type="submission" date="2018-03" db="EMBL/GenBank/DDBJ databases">
        <title>Genomic Encyclopedia of Archaeal and Bacterial Type Strains, Phase II (KMG-II): from individual species to whole genera.</title>
        <authorList>
            <person name="Goeker M."/>
        </authorList>
    </citation>
    <scope>NUCLEOTIDE SEQUENCE [LARGE SCALE GENOMIC DNA]</scope>
    <source>
        <strain evidence="1 2">DSM 28354</strain>
    </source>
</reference>
<dbReference type="RefSeq" id="WP_106136014.1">
    <property type="nucleotide sequence ID" value="NZ_PVTE01000001.1"/>
</dbReference>
<gene>
    <name evidence="1" type="ORF">CLV58_101343</name>
</gene>
<name>A0A2T0TNN9_9BACT</name>
<protein>
    <submittedName>
        <fullName evidence="1">Uncharacterized protein</fullName>
    </submittedName>
</protein>
<dbReference type="AlphaFoldDB" id="A0A2T0TNN9"/>
<keyword evidence="2" id="KW-1185">Reference proteome</keyword>
<evidence type="ECO:0000313" key="1">
    <source>
        <dbReference type="EMBL" id="PRY47276.1"/>
    </source>
</evidence>
<accession>A0A2T0TNN9</accession>
<comment type="caution">
    <text evidence="1">The sequence shown here is derived from an EMBL/GenBank/DDBJ whole genome shotgun (WGS) entry which is preliminary data.</text>
</comment>
<proteinExistence type="predicted"/>
<evidence type="ECO:0000313" key="2">
    <source>
        <dbReference type="Proteomes" id="UP000238375"/>
    </source>
</evidence>
<dbReference type="EMBL" id="PVTE01000001">
    <property type="protein sequence ID" value="PRY47276.1"/>
    <property type="molecule type" value="Genomic_DNA"/>
</dbReference>
<organism evidence="1 2">
    <name type="scientific">Spirosoma oryzae</name>
    <dbReference type="NCBI Taxonomy" id="1469603"/>
    <lineage>
        <taxon>Bacteria</taxon>
        <taxon>Pseudomonadati</taxon>
        <taxon>Bacteroidota</taxon>
        <taxon>Cytophagia</taxon>
        <taxon>Cytophagales</taxon>
        <taxon>Cytophagaceae</taxon>
        <taxon>Spirosoma</taxon>
    </lineage>
</organism>
<dbReference type="Proteomes" id="UP000238375">
    <property type="component" value="Unassembled WGS sequence"/>
</dbReference>